<evidence type="ECO:0000313" key="2">
    <source>
        <dbReference type="Proteomes" id="UP000616724"/>
    </source>
</evidence>
<organism evidence="1 2">
    <name type="scientific">Planobispora longispora</name>
    <dbReference type="NCBI Taxonomy" id="28887"/>
    <lineage>
        <taxon>Bacteria</taxon>
        <taxon>Bacillati</taxon>
        <taxon>Actinomycetota</taxon>
        <taxon>Actinomycetes</taxon>
        <taxon>Streptosporangiales</taxon>
        <taxon>Streptosporangiaceae</taxon>
        <taxon>Planobispora</taxon>
    </lineage>
</organism>
<gene>
    <name evidence="1" type="ORF">Plo01_69200</name>
</gene>
<comment type="caution">
    <text evidence="1">The sequence shown here is derived from an EMBL/GenBank/DDBJ whole genome shotgun (WGS) entry which is preliminary data.</text>
</comment>
<accession>A0A8J3WA50</accession>
<reference evidence="1 2" key="1">
    <citation type="submission" date="2021-01" db="EMBL/GenBank/DDBJ databases">
        <title>Whole genome shotgun sequence of Planobispora longispora NBRC 13918.</title>
        <authorList>
            <person name="Komaki H."/>
            <person name="Tamura T."/>
        </authorList>
    </citation>
    <scope>NUCLEOTIDE SEQUENCE [LARGE SCALE GENOMIC DNA]</scope>
    <source>
        <strain evidence="1 2">NBRC 13918</strain>
    </source>
</reference>
<sequence length="122" mass="12679">MEDRVLAAAVLTGTLLAGASAHAEVDRAPWTGGLDGVGDVEIGGERENVTLCDRAADDRKVAVQYRTTMGRVIVVQAGPDEGCADDSVVVGSIERAKFCYGPGDADLGDPAASRWCDTAENI</sequence>
<name>A0A8J3WA50_9ACTN</name>
<dbReference type="RefSeq" id="WP_203894920.1">
    <property type="nucleotide sequence ID" value="NZ_BOOH01000060.1"/>
</dbReference>
<dbReference type="AlphaFoldDB" id="A0A8J3WA50"/>
<protein>
    <submittedName>
        <fullName evidence="1">Uncharacterized protein</fullName>
    </submittedName>
</protein>
<dbReference type="Proteomes" id="UP000616724">
    <property type="component" value="Unassembled WGS sequence"/>
</dbReference>
<keyword evidence="2" id="KW-1185">Reference proteome</keyword>
<dbReference type="EMBL" id="BOOH01000060">
    <property type="protein sequence ID" value="GIH80491.1"/>
    <property type="molecule type" value="Genomic_DNA"/>
</dbReference>
<proteinExistence type="predicted"/>
<evidence type="ECO:0000313" key="1">
    <source>
        <dbReference type="EMBL" id="GIH80491.1"/>
    </source>
</evidence>